<dbReference type="Proteomes" id="UP000036834">
    <property type="component" value="Unassembled WGS sequence"/>
</dbReference>
<reference evidence="3" key="1">
    <citation type="submission" date="2015-07" db="EMBL/GenBank/DDBJ databases">
        <title>Genome sequencing project for genomic taxonomy and phylogenomics of Bacillus-like bacteria.</title>
        <authorList>
            <person name="Liu B."/>
            <person name="Wang J."/>
            <person name="Zhu Y."/>
            <person name="Liu G."/>
            <person name="Chen Q."/>
            <person name="Chen Z."/>
            <person name="Lan J."/>
            <person name="Che J."/>
            <person name="Ge C."/>
            <person name="Shi H."/>
            <person name="Pan Z."/>
            <person name="Liu X."/>
        </authorList>
    </citation>
    <scope>NUCLEOTIDE SEQUENCE [LARGE SCALE GENOMIC DNA]</scope>
    <source>
        <strain evidence="3">DSM 9887</strain>
    </source>
</reference>
<organism evidence="2 3">
    <name type="scientific">Brevibacillus reuszeri</name>
    <dbReference type="NCBI Taxonomy" id="54915"/>
    <lineage>
        <taxon>Bacteria</taxon>
        <taxon>Bacillati</taxon>
        <taxon>Bacillota</taxon>
        <taxon>Bacilli</taxon>
        <taxon>Bacillales</taxon>
        <taxon>Paenibacillaceae</taxon>
        <taxon>Brevibacillus</taxon>
    </lineage>
</organism>
<evidence type="ECO:0000313" key="4">
    <source>
        <dbReference type="Proteomes" id="UP000319578"/>
    </source>
</evidence>
<dbReference type="EMBL" id="BJON01000020">
    <property type="protein sequence ID" value="GED71216.1"/>
    <property type="molecule type" value="Genomic_DNA"/>
</dbReference>
<dbReference type="EMBL" id="LGIQ01000011">
    <property type="protein sequence ID" value="KNB69517.1"/>
    <property type="molecule type" value="Genomic_DNA"/>
</dbReference>
<dbReference type="AlphaFoldDB" id="A0A0K9YLI2"/>
<sequence length="74" mass="8430">MGRHRPLKPKKRNDLIGQVGTLNHKVTIVDANESFHGVDVQVRDFRGEIFWTSLENVNLDNKKDPAATESRCKT</sequence>
<proteinExistence type="predicted"/>
<evidence type="ECO:0000313" key="3">
    <source>
        <dbReference type="Proteomes" id="UP000036834"/>
    </source>
</evidence>
<dbReference type="PATRIC" id="fig|54915.3.peg.4581"/>
<evidence type="ECO:0000313" key="1">
    <source>
        <dbReference type="EMBL" id="GED71216.1"/>
    </source>
</evidence>
<dbReference type="STRING" id="54915.ADS79_27005"/>
<comment type="caution">
    <text evidence="2">The sequence shown here is derived from an EMBL/GenBank/DDBJ whole genome shotgun (WGS) entry which is preliminary data.</text>
</comment>
<dbReference type="OrthoDB" id="2942604at2"/>
<keyword evidence="4" id="KW-1185">Reference proteome</keyword>
<reference evidence="2" key="2">
    <citation type="submission" date="2015-07" db="EMBL/GenBank/DDBJ databases">
        <title>MeaNS - Measles Nucleotide Surveillance Program.</title>
        <authorList>
            <person name="Tran T."/>
            <person name="Druce J."/>
        </authorList>
    </citation>
    <scope>NUCLEOTIDE SEQUENCE</scope>
    <source>
        <strain evidence="2">DSM 9887</strain>
    </source>
</reference>
<accession>A0A0K9YLI2</accession>
<name>A0A0K9YLI2_9BACL</name>
<protein>
    <submittedName>
        <fullName evidence="2">Uncharacterized protein</fullName>
    </submittedName>
</protein>
<gene>
    <name evidence="2" type="ORF">ADS79_27005</name>
    <name evidence="1" type="ORF">BRE01_49180</name>
</gene>
<evidence type="ECO:0000313" key="2">
    <source>
        <dbReference type="EMBL" id="KNB69517.1"/>
    </source>
</evidence>
<dbReference type="Proteomes" id="UP000319578">
    <property type="component" value="Unassembled WGS sequence"/>
</dbReference>
<reference evidence="1 4" key="3">
    <citation type="submission" date="2019-06" db="EMBL/GenBank/DDBJ databases">
        <title>Whole genome shotgun sequence of Brevibacillus reuszeri NBRC 15719.</title>
        <authorList>
            <person name="Hosoyama A."/>
            <person name="Uohara A."/>
            <person name="Ohji S."/>
            <person name="Ichikawa N."/>
        </authorList>
    </citation>
    <scope>NUCLEOTIDE SEQUENCE [LARGE SCALE GENOMIC DNA]</scope>
    <source>
        <strain evidence="1 4">NBRC 15719</strain>
    </source>
</reference>